<name>A0A4V3CF21_9FIRM</name>
<keyword evidence="2" id="KW-1003">Cell membrane</keyword>
<accession>A0A4V3CF21</accession>
<gene>
    <name evidence="7" type="ORF">DFR79_10780</name>
</gene>
<dbReference type="GO" id="GO:0043190">
    <property type="term" value="C:ATP-binding cassette (ABC) transporter complex"/>
    <property type="evidence" value="ECO:0007669"/>
    <property type="project" value="InterPro"/>
</dbReference>
<feature type="transmembrane region" description="Helical" evidence="6">
    <location>
        <begin position="231"/>
        <end position="247"/>
    </location>
</feature>
<keyword evidence="4 6" id="KW-1133">Transmembrane helix</keyword>
<dbReference type="GO" id="GO:0006824">
    <property type="term" value="P:cobalt ion transport"/>
    <property type="evidence" value="ECO:0007669"/>
    <property type="project" value="InterPro"/>
</dbReference>
<reference evidence="7 8" key="1">
    <citation type="submission" date="2019-03" db="EMBL/GenBank/DDBJ databases">
        <title>Subsurface microbial communities from deep shales in Ohio and West Virginia, USA.</title>
        <authorList>
            <person name="Wrighton K."/>
        </authorList>
    </citation>
    <scope>NUCLEOTIDE SEQUENCE [LARGE SCALE GENOMIC DNA]</scope>
    <source>
        <strain evidence="7 8">MA284_T2</strain>
    </source>
</reference>
<dbReference type="AlphaFoldDB" id="A0A4V3CF21"/>
<evidence type="ECO:0000313" key="8">
    <source>
        <dbReference type="Proteomes" id="UP000295064"/>
    </source>
</evidence>
<dbReference type="Pfam" id="PF02361">
    <property type="entry name" value="CbiQ"/>
    <property type="match status" value="1"/>
</dbReference>
<dbReference type="NCBIfam" id="TIGR02454">
    <property type="entry name" value="ECF_T_CbiQ"/>
    <property type="match status" value="1"/>
</dbReference>
<dbReference type="CDD" id="cd16914">
    <property type="entry name" value="EcfT"/>
    <property type="match status" value="1"/>
</dbReference>
<feature type="transmembrane region" description="Helical" evidence="6">
    <location>
        <begin position="42"/>
        <end position="60"/>
    </location>
</feature>
<evidence type="ECO:0000256" key="2">
    <source>
        <dbReference type="ARBA" id="ARBA00022475"/>
    </source>
</evidence>
<dbReference type="PANTHER" id="PTHR34857">
    <property type="entry name" value="SLL0384 PROTEIN"/>
    <property type="match status" value="1"/>
</dbReference>
<dbReference type="EMBL" id="SNWX01000007">
    <property type="protein sequence ID" value="TDO92172.1"/>
    <property type="molecule type" value="Genomic_DNA"/>
</dbReference>
<dbReference type="OrthoDB" id="8585740at2"/>
<dbReference type="InterPro" id="IPR003339">
    <property type="entry name" value="ABC/ECF_trnsptr_transmembrane"/>
</dbReference>
<dbReference type="Proteomes" id="UP000295064">
    <property type="component" value="Unassembled WGS sequence"/>
</dbReference>
<keyword evidence="3 6" id="KW-0812">Transmembrane</keyword>
<evidence type="ECO:0000256" key="5">
    <source>
        <dbReference type="ARBA" id="ARBA00023136"/>
    </source>
</evidence>
<evidence type="ECO:0000256" key="1">
    <source>
        <dbReference type="ARBA" id="ARBA00004651"/>
    </source>
</evidence>
<organism evidence="7 8">
    <name type="scientific">Halanaerobium saccharolyticum</name>
    <dbReference type="NCBI Taxonomy" id="43595"/>
    <lineage>
        <taxon>Bacteria</taxon>
        <taxon>Bacillati</taxon>
        <taxon>Bacillota</taxon>
        <taxon>Clostridia</taxon>
        <taxon>Halanaerobiales</taxon>
        <taxon>Halanaerobiaceae</taxon>
        <taxon>Halanaerobium</taxon>
    </lineage>
</organism>
<proteinExistence type="predicted"/>
<evidence type="ECO:0000256" key="4">
    <source>
        <dbReference type="ARBA" id="ARBA00022989"/>
    </source>
</evidence>
<comment type="subcellular location">
    <subcellularLocation>
        <location evidence="1">Cell membrane</location>
        <topology evidence="1">Multi-pass membrane protein</topology>
    </subcellularLocation>
</comment>
<sequence>MRLEEKLAAGSSWIHRLDPRAKLVVGLFFSFLIALSNELKTLSLFFALAVILIISIKIDYKYILKRLVLLNLFICLIWFFIPFTFPGREILTVWQFSVSREGVLYALKITLRSNSIILLMISLLSTSSVLDLIHAMSRLRIPPKLIYLLFFVYRYLYVIKNEFNTIHQAMLLRAFKAKTNLHTYKSYAYLIAVLLIKSYERSQKVYQAMICRGFKGSFIMIDHFELKQNDYLFLIVSSLIFVFLLVMEKGLI</sequence>
<dbReference type="RefSeq" id="WP_133514684.1">
    <property type="nucleotide sequence ID" value="NZ_SNWX01000007.1"/>
</dbReference>
<comment type="caution">
    <text evidence="7">The sequence shown here is derived from an EMBL/GenBank/DDBJ whole genome shotgun (WGS) entry which is preliminary data.</text>
</comment>
<evidence type="ECO:0000313" key="7">
    <source>
        <dbReference type="EMBL" id="TDO92172.1"/>
    </source>
</evidence>
<feature type="transmembrane region" description="Helical" evidence="6">
    <location>
        <begin position="115"/>
        <end position="133"/>
    </location>
</feature>
<dbReference type="PANTHER" id="PTHR34857:SF2">
    <property type="entry name" value="SLL0384 PROTEIN"/>
    <property type="match status" value="1"/>
</dbReference>
<keyword evidence="5 6" id="KW-0472">Membrane</keyword>
<dbReference type="InterPro" id="IPR012809">
    <property type="entry name" value="ECF_CbiQ"/>
</dbReference>
<evidence type="ECO:0000256" key="3">
    <source>
        <dbReference type="ARBA" id="ARBA00022692"/>
    </source>
</evidence>
<dbReference type="InterPro" id="IPR051611">
    <property type="entry name" value="ECF_transporter_component"/>
</dbReference>
<feature type="transmembrane region" description="Helical" evidence="6">
    <location>
        <begin position="67"/>
        <end position="85"/>
    </location>
</feature>
<evidence type="ECO:0000256" key="6">
    <source>
        <dbReference type="SAM" id="Phobius"/>
    </source>
</evidence>
<protein>
    <submittedName>
        <fullName evidence="7">Cobalt/nickel transport system permease protein</fullName>
    </submittedName>
</protein>